<dbReference type="Pfam" id="PF10844">
    <property type="entry name" value="DUF2577"/>
    <property type="match status" value="1"/>
</dbReference>
<accession>A0A412CHC2</accession>
<evidence type="ECO:0000313" key="2">
    <source>
        <dbReference type="Proteomes" id="UP000286147"/>
    </source>
</evidence>
<dbReference type="AlphaFoldDB" id="A0A412CHC2"/>
<proteinExistence type="predicted"/>
<dbReference type="Proteomes" id="UP000286147">
    <property type="component" value="Unassembled WGS sequence"/>
</dbReference>
<reference evidence="1 2" key="1">
    <citation type="submission" date="2018-08" db="EMBL/GenBank/DDBJ databases">
        <title>A genome reference for cultivated species of the human gut microbiota.</title>
        <authorList>
            <person name="Zou Y."/>
            <person name="Xue W."/>
            <person name="Luo G."/>
        </authorList>
    </citation>
    <scope>NUCLEOTIDE SEQUENCE [LARGE SCALE GENOMIC DNA]</scope>
    <source>
        <strain evidence="1 2">AF27-12</strain>
    </source>
</reference>
<sequence>MKKTEDPYKAMLTLFRNVGGRAGLQSTVQIGTIVSPPPEIKVQWNGMLLDKKWFYIDDYWLQGHTRQIRGHIISATQNRGGGGGDAAYESHNHDIDNDYTASIIYTDTWQIGDKVLMIPIMGDDNKTVKQFWILSKGKRLDGN</sequence>
<organism evidence="1 2">
    <name type="scientific">Megamonas rupellensis</name>
    <dbReference type="NCBI Taxonomy" id="491921"/>
    <lineage>
        <taxon>Bacteria</taxon>
        <taxon>Bacillati</taxon>
        <taxon>Bacillota</taxon>
        <taxon>Negativicutes</taxon>
        <taxon>Selenomonadales</taxon>
        <taxon>Selenomonadaceae</taxon>
        <taxon>Megamonas</taxon>
    </lineage>
</organism>
<name>A0A412CHC2_9FIRM</name>
<evidence type="ECO:0000313" key="1">
    <source>
        <dbReference type="EMBL" id="RGQ87002.1"/>
    </source>
</evidence>
<gene>
    <name evidence="1" type="ORF">DWY77_00095</name>
</gene>
<dbReference type="EMBL" id="QRTP01000001">
    <property type="protein sequence ID" value="RGQ87002.1"/>
    <property type="molecule type" value="Genomic_DNA"/>
</dbReference>
<protein>
    <submittedName>
        <fullName evidence="1">DUF2577 domain-containing protein</fullName>
    </submittedName>
</protein>
<dbReference type="InterPro" id="IPR022555">
    <property type="entry name" value="DUF2577"/>
</dbReference>
<comment type="caution">
    <text evidence="1">The sequence shown here is derived from an EMBL/GenBank/DDBJ whole genome shotgun (WGS) entry which is preliminary data.</text>
</comment>